<organism evidence="1 2">
    <name type="scientific">Akanthomyces lecanii RCEF 1005</name>
    <dbReference type="NCBI Taxonomy" id="1081108"/>
    <lineage>
        <taxon>Eukaryota</taxon>
        <taxon>Fungi</taxon>
        <taxon>Dikarya</taxon>
        <taxon>Ascomycota</taxon>
        <taxon>Pezizomycotina</taxon>
        <taxon>Sordariomycetes</taxon>
        <taxon>Hypocreomycetidae</taxon>
        <taxon>Hypocreales</taxon>
        <taxon>Cordycipitaceae</taxon>
        <taxon>Akanthomyces</taxon>
        <taxon>Cordyceps confragosa</taxon>
    </lineage>
</organism>
<evidence type="ECO:0000313" key="2">
    <source>
        <dbReference type="Proteomes" id="UP000076881"/>
    </source>
</evidence>
<protein>
    <submittedName>
        <fullName evidence="1">Uncharacterized protein</fullName>
    </submittedName>
</protein>
<accession>A0A168G4Z0</accession>
<name>A0A168G4Z0_CORDF</name>
<comment type="caution">
    <text evidence="1">The sequence shown here is derived from an EMBL/GenBank/DDBJ whole genome shotgun (WGS) entry which is preliminary data.</text>
</comment>
<reference evidence="1 2" key="1">
    <citation type="journal article" date="2016" name="Genome Biol. Evol.">
        <title>Divergent and convergent evolution of fungal pathogenicity.</title>
        <authorList>
            <person name="Shang Y."/>
            <person name="Xiao G."/>
            <person name="Zheng P."/>
            <person name="Cen K."/>
            <person name="Zhan S."/>
            <person name="Wang C."/>
        </authorList>
    </citation>
    <scope>NUCLEOTIDE SEQUENCE [LARGE SCALE GENOMIC DNA]</scope>
    <source>
        <strain evidence="1 2">RCEF 1005</strain>
    </source>
</reference>
<keyword evidence="2" id="KW-1185">Reference proteome</keyword>
<dbReference type="Proteomes" id="UP000076881">
    <property type="component" value="Unassembled WGS sequence"/>
</dbReference>
<gene>
    <name evidence="1" type="ORF">LEL_05714</name>
</gene>
<dbReference type="AlphaFoldDB" id="A0A168G4Z0"/>
<sequence>MEWRGLAVSRDVGGRIRGGGEDVGRANGLRFKEVKRWKQQDGTFSSRQVAPVDQFFQAAAALQELQAHQFRAASSAGAGAAKYSVQ</sequence>
<evidence type="ECO:0000313" key="1">
    <source>
        <dbReference type="EMBL" id="OAA76030.1"/>
    </source>
</evidence>
<proteinExistence type="predicted"/>
<dbReference type="EMBL" id="AZHF01000004">
    <property type="protein sequence ID" value="OAA76030.1"/>
    <property type="molecule type" value="Genomic_DNA"/>
</dbReference>